<proteinExistence type="inferred from homology"/>
<protein>
    <recommendedName>
        <fullName evidence="9">Permease</fullName>
    </recommendedName>
</protein>
<name>A0A1N7JNW2_9FLAO</name>
<feature type="transmembrane region" description="Helical" evidence="6">
    <location>
        <begin position="151"/>
        <end position="169"/>
    </location>
</feature>
<evidence type="ECO:0000256" key="1">
    <source>
        <dbReference type="ARBA" id="ARBA00004141"/>
    </source>
</evidence>
<dbReference type="Proteomes" id="UP000186373">
    <property type="component" value="Unassembled WGS sequence"/>
</dbReference>
<comment type="subcellular location">
    <subcellularLocation>
        <location evidence="1">Membrane</location>
        <topology evidence="1">Multi-pass membrane protein</topology>
    </subcellularLocation>
</comment>
<evidence type="ECO:0000256" key="3">
    <source>
        <dbReference type="ARBA" id="ARBA00022692"/>
    </source>
</evidence>
<keyword evidence="4 6" id="KW-1133">Transmembrane helix</keyword>
<dbReference type="GO" id="GO:0005886">
    <property type="term" value="C:plasma membrane"/>
    <property type="evidence" value="ECO:0007669"/>
    <property type="project" value="TreeGrafter"/>
</dbReference>
<evidence type="ECO:0000313" key="8">
    <source>
        <dbReference type="Proteomes" id="UP000186373"/>
    </source>
</evidence>
<reference evidence="8" key="1">
    <citation type="submission" date="2017-01" db="EMBL/GenBank/DDBJ databases">
        <authorList>
            <person name="Varghese N."/>
            <person name="Submissions S."/>
        </authorList>
    </citation>
    <scope>NUCLEOTIDE SEQUENCE [LARGE SCALE GENOMIC DNA]</scope>
    <source>
        <strain evidence="8">DSM 17126</strain>
    </source>
</reference>
<evidence type="ECO:0000313" key="7">
    <source>
        <dbReference type="EMBL" id="SIS50924.1"/>
    </source>
</evidence>
<dbReference type="OrthoDB" id="5177430at2"/>
<dbReference type="Pfam" id="PF01027">
    <property type="entry name" value="Bax1-I"/>
    <property type="match status" value="1"/>
</dbReference>
<feature type="transmembrane region" description="Helical" evidence="6">
    <location>
        <begin position="205"/>
        <end position="224"/>
    </location>
</feature>
<evidence type="ECO:0000256" key="5">
    <source>
        <dbReference type="ARBA" id="ARBA00023136"/>
    </source>
</evidence>
<feature type="transmembrane region" description="Helical" evidence="6">
    <location>
        <begin position="89"/>
        <end position="113"/>
    </location>
</feature>
<sequence>MMTDVLVAHSSDVEKAAFYRKTYMHVALSILSILAFIGVETILLKTVPVEIIAMMFGQKYTWLLIIGVFWLASMLASKWSLSQSRTTQYFGLGFYVILEAVIFMPMLYIAAGMQGGGNIIFQAAMLTIAMFAGLSLIAFTSKRDFSFLRNIIIIGGFLSIGLIVAGAIFGFNLGLWFSVGMMVLASASILYETSKLKNTYTTGQYVGASLQLFASIMLLFWYILRILMSRRS</sequence>
<dbReference type="PANTHER" id="PTHR23291">
    <property type="entry name" value="BAX INHIBITOR-RELATED"/>
    <property type="match status" value="1"/>
</dbReference>
<evidence type="ECO:0000256" key="6">
    <source>
        <dbReference type="RuleBase" id="RU004379"/>
    </source>
</evidence>
<evidence type="ECO:0000256" key="2">
    <source>
        <dbReference type="ARBA" id="ARBA00010350"/>
    </source>
</evidence>
<keyword evidence="5 6" id="KW-0472">Membrane</keyword>
<organism evidence="7 8">
    <name type="scientific">Chryseobacterium shigense</name>
    <dbReference type="NCBI Taxonomy" id="297244"/>
    <lineage>
        <taxon>Bacteria</taxon>
        <taxon>Pseudomonadati</taxon>
        <taxon>Bacteroidota</taxon>
        <taxon>Flavobacteriia</taxon>
        <taxon>Flavobacteriales</taxon>
        <taxon>Weeksellaceae</taxon>
        <taxon>Chryseobacterium group</taxon>
        <taxon>Chryseobacterium</taxon>
    </lineage>
</organism>
<dbReference type="InterPro" id="IPR006214">
    <property type="entry name" value="Bax_inhibitor_1-related"/>
</dbReference>
<feature type="transmembrane region" description="Helical" evidence="6">
    <location>
        <begin position="23"/>
        <end position="44"/>
    </location>
</feature>
<dbReference type="RefSeq" id="WP_076510051.1">
    <property type="nucleotide sequence ID" value="NZ_FTNY01000007.1"/>
</dbReference>
<keyword evidence="8" id="KW-1185">Reference proteome</keyword>
<dbReference type="AlphaFoldDB" id="A0A1N7JNW2"/>
<feature type="transmembrane region" description="Helical" evidence="6">
    <location>
        <begin position="60"/>
        <end position="77"/>
    </location>
</feature>
<accession>A0A1N7JNW2</accession>
<evidence type="ECO:0008006" key="9">
    <source>
        <dbReference type="Google" id="ProtNLM"/>
    </source>
</evidence>
<dbReference type="PANTHER" id="PTHR23291:SF50">
    <property type="entry name" value="PROTEIN LIFEGUARD 4"/>
    <property type="match status" value="1"/>
</dbReference>
<feature type="transmembrane region" description="Helical" evidence="6">
    <location>
        <begin position="175"/>
        <end position="193"/>
    </location>
</feature>
<comment type="similarity">
    <text evidence="2 6">Belongs to the BI1 family.</text>
</comment>
<feature type="transmembrane region" description="Helical" evidence="6">
    <location>
        <begin position="119"/>
        <end position="139"/>
    </location>
</feature>
<keyword evidence="3 6" id="KW-0812">Transmembrane</keyword>
<dbReference type="EMBL" id="FTNY01000007">
    <property type="protein sequence ID" value="SIS50924.1"/>
    <property type="molecule type" value="Genomic_DNA"/>
</dbReference>
<evidence type="ECO:0000256" key="4">
    <source>
        <dbReference type="ARBA" id="ARBA00022989"/>
    </source>
</evidence>
<gene>
    <name evidence="7" type="ORF">SAMN05421639_10773</name>
</gene>